<dbReference type="GeneID" id="18679191"/>
<dbReference type="AlphaFoldDB" id="R7SH53"/>
<dbReference type="RefSeq" id="XP_007272027.1">
    <property type="nucleotide sequence ID" value="XM_007271965.1"/>
</dbReference>
<evidence type="ECO:0000313" key="2">
    <source>
        <dbReference type="Proteomes" id="UP000053630"/>
    </source>
</evidence>
<dbReference type="EMBL" id="JH717986">
    <property type="protein sequence ID" value="EJC97627.1"/>
    <property type="molecule type" value="Genomic_DNA"/>
</dbReference>
<gene>
    <name evidence="1" type="ORF">FOMMEDRAFT_32404</name>
</gene>
<organism evidence="1 2">
    <name type="scientific">Fomitiporia mediterranea (strain MF3/22)</name>
    <name type="common">Grapevine white-rot fungus</name>
    <dbReference type="NCBI Taxonomy" id="694068"/>
    <lineage>
        <taxon>Eukaryota</taxon>
        <taxon>Fungi</taxon>
        <taxon>Dikarya</taxon>
        <taxon>Basidiomycota</taxon>
        <taxon>Agaricomycotina</taxon>
        <taxon>Agaricomycetes</taxon>
        <taxon>Hymenochaetales</taxon>
        <taxon>Hymenochaetaceae</taxon>
        <taxon>Fomitiporia</taxon>
    </lineage>
</organism>
<dbReference type="Proteomes" id="UP000053630">
    <property type="component" value="Unassembled WGS sequence"/>
</dbReference>
<sequence length="144" mass="16412">MVNTMKSPVYRQFVSFVMFTSSSQLGIATTPRKEITYFSTEYAAKWDRKAKEETQQRRLSCVFEDRDVNGLACSSLEFPVSPNSRNMHQLPSWTSTAHESIECIDSDKDKARSTRHTAFVDPCNLADVQTRQSTEVKAAVFDEE</sequence>
<dbReference type="KEGG" id="fme:FOMMEDRAFT_32404"/>
<protein>
    <submittedName>
        <fullName evidence="1">Uncharacterized protein</fullName>
    </submittedName>
</protein>
<keyword evidence="2" id="KW-1185">Reference proteome</keyword>
<proteinExistence type="predicted"/>
<reference evidence="2" key="1">
    <citation type="journal article" date="2012" name="Science">
        <title>The Paleozoic origin of enzymatic lignin decomposition reconstructed from 31 fungal genomes.</title>
        <authorList>
            <person name="Floudas D."/>
            <person name="Binder M."/>
            <person name="Riley R."/>
            <person name="Barry K."/>
            <person name="Blanchette R.A."/>
            <person name="Henrissat B."/>
            <person name="Martinez A.T."/>
            <person name="Otillar R."/>
            <person name="Spatafora J.W."/>
            <person name="Yadav J.S."/>
            <person name="Aerts A."/>
            <person name="Benoit I."/>
            <person name="Boyd A."/>
            <person name="Carlson A."/>
            <person name="Copeland A."/>
            <person name="Coutinho P.M."/>
            <person name="de Vries R.P."/>
            <person name="Ferreira P."/>
            <person name="Findley K."/>
            <person name="Foster B."/>
            <person name="Gaskell J."/>
            <person name="Glotzer D."/>
            <person name="Gorecki P."/>
            <person name="Heitman J."/>
            <person name="Hesse C."/>
            <person name="Hori C."/>
            <person name="Igarashi K."/>
            <person name="Jurgens J.A."/>
            <person name="Kallen N."/>
            <person name="Kersten P."/>
            <person name="Kohler A."/>
            <person name="Kuees U."/>
            <person name="Kumar T.K.A."/>
            <person name="Kuo A."/>
            <person name="LaButti K."/>
            <person name="Larrondo L.F."/>
            <person name="Lindquist E."/>
            <person name="Ling A."/>
            <person name="Lombard V."/>
            <person name="Lucas S."/>
            <person name="Lundell T."/>
            <person name="Martin R."/>
            <person name="McLaughlin D.J."/>
            <person name="Morgenstern I."/>
            <person name="Morin E."/>
            <person name="Murat C."/>
            <person name="Nagy L.G."/>
            <person name="Nolan M."/>
            <person name="Ohm R.A."/>
            <person name="Patyshakuliyeva A."/>
            <person name="Rokas A."/>
            <person name="Ruiz-Duenas F.J."/>
            <person name="Sabat G."/>
            <person name="Salamov A."/>
            <person name="Samejima M."/>
            <person name="Schmutz J."/>
            <person name="Slot J.C."/>
            <person name="St John F."/>
            <person name="Stenlid J."/>
            <person name="Sun H."/>
            <person name="Sun S."/>
            <person name="Syed K."/>
            <person name="Tsang A."/>
            <person name="Wiebenga A."/>
            <person name="Young D."/>
            <person name="Pisabarro A."/>
            <person name="Eastwood D.C."/>
            <person name="Martin F."/>
            <person name="Cullen D."/>
            <person name="Grigoriev I.V."/>
            <person name="Hibbett D.S."/>
        </authorList>
    </citation>
    <scope>NUCLEOTIDE SEQUENCE [LARGE SCALE GENOMIC DNA]</scope>
    <source>
        <strain evidence="2">MF3/22</strain>
    </source>
</reference>
<accession>R7SH53</accession>
<evidence type="ECO:0000313" key="1">
    <source>
        <dbReference type="EMBL" id="EJC97627.1"/>
    </source>
</evidence>
<name>R7SH53_FOMME</name>